<feature type="domain" description="POTRA" evidence="9">
    <location>
        <begin position="244"/>
        <end position="321"/>
    </location>
</feature>
<sequence>MDHTGKTPSPLRHLHMFRLLQLLVFALATVIFTGPAISADQNTAFLPLKINSQQEVDKLTAQADTFMEEALVSNGQTMLSRTRVESMADYTKVWPPAVPQMQKIAETTGFDNVAAGSLTYVGKQISIDIKVFDLLSPNAPRYYFKDGLTVETLRDGIAAVIGDILLYSGKDLRIATITPQGNKRIDSGAILRKIKSKVGDIYSPSTLREDLKSIYSMGYFNDVQIDVSDSEKGKQIVFKLVEKPVIASLVYEGIDELKEEDVKSAANIKEHFILNPARINTAVEAIRELYKSKGYYNTQVKAETTFPSDEGAVVRIIIDEGEKIYIKKIDFEGNTTFDDGDLADEIETSEKGFFSWLTASGTLKMDEVKQDVGRIVAFYNNHGFLEARISEPTIRQEEEWLYLTFMVEEGPRFKVGTIDIAGDLITDKDELLNLLAIRKEEFLSRQVMRDDILKITDYYAERGYAFATVRPDIRKSASGGRLDVEFKIEKGDLVYIDRISIKGNTRTRDNVIRRELKVSEGGIFDSKALRQSTQALQRLEYFEEVNITPEPSLDPTRMNIVIAVKEKSTGNFSIGAGYSSVDNLIFMGEISENNFLGRGDRLSLAANIGGSSSRYNLGYTNPHLNDSDLSWGADLFDTEREYDDYTKDSQGGDIRIGYPVWEKWRMVGMYSYTDTDLTDVSDYASYVIRNSVDLHVTSAVKVSLVRDSRDRILSASKGSYNLLSAEYAGGPFAGDAEFTKLEGSTSWYFPMFWKTVFHFKGSAGQVFENETDKLPVYERFYLGGINTVRGFDYGDLSPLDPVTGERIGGDKMWYTNWEILFPLAENQGVQGLVFFDAGQVFDDDEDWSLDSYRESVGLGLNWLSPMGPLKIVWGYNLDPLDDEDDSVWDFSVGGTF</sequence>
<evidence type="ECO:0000256" key="4">
    <source>
        <dbReference type="ARBA" id="ARBA00022729"/>
    </source>
</evidence>
<keyword evidence="6" id="KW-0472">Membrane</keyword>
<dbReference type="PANTHER" id="PTHR12815:SF47">
    <property type="entry name" value="TRANSLOCATION AND ASSEMBLY MODULE SUBUNIT TAMA"/>
    <property type="match status" value="1"/>
</dbReference>
<reference evidence="10 11" key="1">
    <citation type="submission" date="2020-08" db="EMBL/GenBank/DDBJ databases">
        <title>Genomic Encyclopedia of Type Strains, Phase IV (KMG-IV): sequencing the most valuable type-strain genomes for metagenomic binning, comparative biology and taxonomic classification.</title>
        <authorList>
            <person name="Goeker M."/>
        </authorList>
    </citation>
    <scope>NUCLEOTIDE SEQUENCE [LARGE SCALE GENOMIC DNA]</scope>
    <source>
        <strain evidence="10 11">DSM 28570</strain>
    </source>
</reference>
<evidence type="ECO:0000256" key="2">
    <source>
        <dbReference type="ARBA" id="ARBA00022452"/>
    </source>
</evidence>
<comment type="caution">
    <text evidence="10">The sequence shown here is derived from an EMBL/GenBank/DDBJ whole genome shotgun (WGS) entry which is preliminary data.</text>
</comment>
<dbReference type="PROSITE" id="PS51779">
    <property type="entry name" value="POTRA"/>
    <property type="match status" value="4"/>
</dbReference>
<keyword evidence="2" id="KW-1134">Transmembrane beta strand</keyword>
<evidence type="ECO:0000256" key="6">
    <source>
        <dbReference type="ARBA" id="ARBA00023136"/>
    </source>
</evidence>
<name>A0A840UM51_9BACT</name>
<dbReference type="Proteomes" id="UP000539642">
    <property type="component" value="Unassembled WGS sequence"/>
</dbReference>
<evidence type="ECO:0000256" key="1">
    <source>
        <dbReference type="ARBA" id="ARBA00004370"/>
    </source>
</evidence>
<feature type="domain" description="POTRA" evidence="9">
    <location>
        <begin position="494"/>
        <end position="567"/>
    </location>
</feature>
<dbReference type="Gene3D" id="3.10.20.310">
    <property type="entry name" value="membrane protein fhac"/>
    <property type="match status" value="5"/>
</dbReference>
<dbReference type="GO" id="GO:0009279">
    <property type="term" value="C:cell outer membrane"/>
    <property type="evidence" value="ECO:0007669"/>
    <property type="project" value="UniProtKB-UniRule"/>
</dbReference>
<keyword evidence="5" id="KW-0677">Repeat</keyword>
<dbReference type="AlphaFoldDB" id="A0A840UM51"/>
<dbReference type="InterPro" id="IPR000184">
    <property type="entry name" value="Bac_surfAg_D15"/>
</dbReference>
<evidence type="ECO:0000259" key="9">
    <source>
        <dbReference type="PROSITE" id="PS51779"/>
    </source>
</evidence>
<evidence type="ECO:0000313" key="11">
    <source>
        <dbReference type="Proteomes" id="UP000539642"/>
    </source>
</evidence>
<keyword evidence="4" id="KW-0732">Signal</keyword>
<feature type="domain" description="POTRA" evidence="9">
    <location>
        <begin position="172"/>
        <end position="243"/>
    </location>
</feature>
<dbReference type="RefSeq" id="WP_183348090.1">
    <property type="nucleotide sequence ID" value="NZ_JACHEO010000002.1"/>
</dbReference>
<dbReference type="InterPro" id="IPR010827">
    <property type="entry name" value="BamA/TamA_POTRA"/>
</dbReference>
<evidence type="ECO:0000256" key="8">
    <source>
        <dbReference type="NCBIfam" id="TIGR03303"/>
    </source>
</evidence>
<comment type="subcellular location">
    <subcellularLocation>
        <location evidence="1">Membrane</location>
    </subcellularLocation>
</comment>
<keyword evidence="3" id="KW-0812">Transmembrane</keyword>
<dbReference type="GO" id="GO:0071709">
    <property type="term" value="P:membrane assembly"/>
    <property type="evidence" value="ECO:0007669"/>
    <property type="project" value="InterPro"/>
</dbReference>
<dbReference type="InterPro" id="IPR039910">
    <property type="entry name" value="D15-like"/>
</dbReference>
<dbReference type="PANTHER" id="PTHR12815">
    <property type="entry name" value="SORTING AND ASSEMBLY MACHINERY SAMM50 PROTEIN FAMILY MEMBER"/>
    <property type="match status" value="1"/>
</dbReference>
<dbReference type="HAMAP" id="MF_01430">
    <property type="entry name" value="OM_assembly_BamA"/>
    <property type="match status" value="1"/>
</dbReference>
<accession>A0A840UM51</accession>
<evidence type="ECO:0000256" key="5">
    <source>
        <dbReference type="ARBA" id="ARBA00022737"/>
    </source>
</evidence>
<proteinExistence type="inferred from homology"/>
<keyword evidence="11" id="KW-1185">Reference proteome</keyword>
<keyword evidence="7" id="KW-0998">Cell outer membrane</keyword>
<dbReference type="NCBIfam" id="TIGR03303">
    <property type="entry name" value="OM_YaeT"/>
    <property type="match status" value="1"/>
</dbReference>
<feature type="domain" description="POTRA" evidence="9">
    <location>
        <begin position="413"/>
        <end position="491"/>
    </location>
</feature>
<dbReference type="InterPro" id="IPR023707">
    <property type="entry name" value="OM_assembly_BamA"/>
</dbReference>
<organism evidence="10 11">
    <name type="scientific">Desulfoprunum benzoelyticum</name>
    <dbReference type="NCBI Taxonomy" id="1506996"/>
    <lineage>
        <taxon>Bacteria</taxon>
        <taxon>Pseudomonadati</taxon>
        <taxon>Thermodesulfobacteriota</taxon>
        <taxon>Desulfobulbia</taxon>
        <taxon>Desulfobulbales</taxon>
        <taxon>Desulfobulbaceae</taxon>
        <taxon>Desulfoprunum</taxon>
    </lineage>
</organism>
<dbReference type="PIRSF" id="PIRSF006076">
    <property type="entry name" value="OM_assembly_OMP85"/>
    <property type="match status" value="1"/>
</dbReference>
<evidence type="ECO:0000313" key="10">
    <source>
        <dbReference type="EMBL" id="MBB5346852.1"/>
    </source>
</evidence>
<protein>
    <recommendedName>
        <fullName evidence="8">Outer membrane protein assembly factor BamA</fullName>
    </recommendedName>
</protein>
<dbReference type="Gene3D" id="2.40.160.50">
    <property type="entry name" value="membrane protein fhac: a member of the omp85/tpsb transporter family"/>
    <property type="match status" value="1"/>
</dbReference>
<dbReference type="Pfam" id="PF01103">
    <property type="entry name" value="Omp85"/>
    <property type="match status" value="1"/>
</dbReference>
<dbReference type="InterPro" id="IPR034746">
    <property type="entry name" value="POTRA"/>
</dbReference>
<gene>
    <name evidence="10" type="ORF">HNQ81_000562</name>
</gene>
<dbReference type="Pfam" id="PF07244">
    <property type="entry name" value="POTRA"/>
    <property type="match status" value="5"/>
</dbReference>
<dbReference type="EMBL" id="JACHEO010000002">
    <property type="protein sequence ID" value="MBB5346852.1"/>
    <property type="molecule type" value="Genomic_DNA"/>
</dbReference>
<evidence type="ECO:0000256" key="7">
    <source>
        <dbReference type="ARBA" id="ARBA00023237"/>
    </source>
</evidence>
<dbReference type="SUPFAM" id="SSF56935">
    <property type="entry name" value="Porins"/>
    <property type="match status" value="1"/>
</dbReference>
<evidence type="ECO:0000256" key="3">
    <source>
        <dbReference type="ARBA" id="ARBA00022692"/>
    </source>
</evidence>